<dbReference type="GO" id="GO:0003677">
    <property type="term" value="F:DNA binding"/>
    <property type="evidence" value="ECO:0007669"/>
    <property type="project" value="UniProtKB-UniRule"/>
</dbReference>
<dbReference type="STRING" id="490188.SAMN04488068_3164"/>
<evidence type="ECO:0000256" key="4">
    <source>
        <dbReference type="ARBA" id="ARBA00022881"/>
    </source>
</evidence>
<accession>A0A1M5RT42</accession>
<dbReference type="InterPro" id="IPR036876">
    <property type="entry name" value="UVR_dom_sf"/>
</dbReference>
<dbReference type="SMART" id="SM00278">
    <property type="entry name" value="HhH1"/>
    <property type="match status" value="2"/>
</dbReference>
<dbReference type="GO" id="GO:0009381">
    <property type="term" value="F:excinuclease ABC activity"/>
    <property type="evidence" value="ECO:0007669"/>
    <property type="project" value="UniProtKB-UniRule"/>
</dbReference>
<comment type="subunit">
    <text evidence="7">Interacts with UvrB in an incision complex.</text>
</comment>
<name>A0A1M5RT42_9GAMM</name>
<keyword evidence="12" id="KW-1185">Reference proteome</keyword>
<keyword evidence="2 7" id="KW-0227">DNA damage</keyword>
<dbReference type="Pfam" id="PF01541">
    <property type="entry name" value="GIY-YIG"/>
    <property type="match status" value="1"/>
</dbReference>
<evidence type="ECO:0000256" key="2">
    <source>
        <dbReference type="ARBA" id="ARBA00022763"/>
    </source>
</evidence>
<evidence type="ECO:0000313" key="11">
    <source>
        <dbReference type="EMBL" id="SHH28983.1"/>
    </source>
</evidence>
<proteinExistence type="inferred from homology"/>
<dbReference type="PANTHER" id="PTHR30562">
    <property type="entry name" value="UVRC/OXIDOREDUCTASE"/>
    <property type="match status" value="1"/>
</dbReference>
<dbReference type="PROSITE" id="PS50165">
    <property type="entry name" value="UVRC"/>
    <property type="match status" value="1"/>
</dbReference>
<dbReference type="InterPro" id="IPR000305">
    <property type="entry name" value="GIY-YIG_endonuc"/>
</dbReference>
<evidence type="ECO:0000256" key="7">
    <source>
        <dbReference type="HAMAP-Rule" id="MF_00203"/>
    </source>
</evidence>
<dbReference type="HAMAP" id="MF_00203">
    <property type="entry name" value="UvrC"/>
    <property type="match status" value="1"/>
</dbReference>
<dbReference type="Pfam" id="PF22920">
    <property type="entry name" value="UvrC_RNaseH"/>
    <property type="match status" value="1"/>
</dbReference>
<dbReference type="SUPFAM" id="SSF82771">
    <property type="entry name" value="GIY-YIG endonuclease"/>
    <property type="match status" value="1"/>
</dbReference>
<dbReference type="CDD" id="cd10434">
    <property type="entry name" value="GIY-YIG_UvrC_Cho"/>
    <property type="match status" value="1"/>
</dbReference>
<dbReference type="InterPro" id="IPR001943">
    <property type="entry name" value="UVR_dom"/>
</dbReference>
<dbReference type="FunFam" id="3.40.1440.10:FF:000001">
    <property type="entry name" value="UvrABC system protein C"/>
    <property type="match status" value="1"/>
</dbReference>
<gene>
    <name evidence="7" type="primary">uvrC</name>
    <name evidence="11" type="ORF">SAMN04488068_3164</name>
</gene>
<keyword evidence="5 7" id="KW-0234">DNA repair</keyword>
<dbReference type="NCBIfam" id="TIGR00194">
    <property type="entry name" value="uvrC"/>
    <property type="match status" value="1"/>
</dbReference>
<comment type="function">
    <text evidence="7">The UvrABC repair system catalyzes the recognition and processing of DNA lesions. UvrC both incises the 5' and 3' sides of the lesion. The N-terminal half is responsible for the 3' incision and the C-terminal half is responsible for the 5' incision.</text>
</comment>
<dbReference type="OrthoDB" id="9804933at2"/>
<dbReference type="Gene3D" id="3.30.420.340">
    <property type="entry name" value="UvrC, RNAse H endonuclease domain"/>
    <property type="match status" value="1"/>
</dbReference>
<feature type="domain" description="GIY-YIG" evidence="9">
    <location>
        <begin position="19"/>
        <end position="97"/>
    </location>
</feature>
<dbReference type="InterPro" id="IPR050066">
    <property type="entry name" value="UvrABC_protein_C"/>
</dbReference>
<dbReference type="PROSITE" id="PS50151">
    <property type="entry name" value="UVR"/>
    <property type="match status" value="1"/>
</dbReference>
<dbReference type="InterPro" id="IPR038476">
    <property type="entry name" value="UvrC_RNase_H_dom_sf"/>
</dbReference>
<dbReference type="Gene3D" id="1.10.150.20">
    <property type="entry name" value="5' to 3' exonuclease, C-terminal subdomain"/>
    <property type="match status" value="1"/>
</dbReference>
<dbReference type="Pfam" id="PF14520">
    <property type="entry name" value="HHH_5"/>
    <property type="match status" value="1"/>
</dbReference>
<dbReference type="AlphaFoldDB" id="A0A1M5RT42"/>
<dbReference type="EMBL" id="FQWZ01000008">
    <property type="protein sequence ID" value="SHH28983.1"/>
    <property type="molecule type" value="Genomic_DNA"/>
</dbReference>
<dbReference type="PANTHER" id="PTHR30562:SF1">
    <property type="entry name" value="UVRABC SYSTEM PROTEIN C"/>
    <property type="match status" value="1"/>
</dbReference>
<evidence type="ECO:0000256" key="6">
    <source>
        <dbReference type="ARBA" id="ARBA00023236"/>
    </source>
</evidence>
<evidence type="ECO:0000313" key="12">
    <source>
        <dbReference type="Proteomes" id="UP000199758"/>
    </source>
</evidence>
<keyword evidence="6 7" id="KW-0742">SOS response</keyword>
<evidence type="ECO:0000256" key="5">
    <source>
        <dbReference type="ARBA" id="ARBA00023204"/>
    </source>
</evidence>
<dbReference type="NCBIfam" id="NF001824">
    <property type="entry name" value="PRK00558.1-5"/>
    <property type="match status" value="1"/>
</dbReference>
<evidence type="ECO:0000256" key="1">
    <source>
        <dbReference type="ARBA" id="ARBA00022490"/>
    </source>
</evidence>
<dbReference type="InterPro" id="IPR004791">
    <property type="entry name" value="UvrC"/>
</dbReference>
<dbReference type="SMART" id="SM00465">
    <property type="entry name" value="GIYc"/>
    <property type="match status" value="1"/>
</dbReference>
<dbReference type="Pfam" id="PF08459">
    <property type="entry name" value="UvrC_RNaseH_dom"/>
    <property type="match status" value="1"/>
</dbReference>
<feature type="domain" description="UVR" evidence="8">
    <location>
        <begin position="206"/>
        <end position="241"/>
    </location>
</feature>
<dbReference type="InterPro" id="IPR003583">
    <property type="entry name" value="Hlx-hairpin-Hlx_DNA-bd_motif"/>
</dbReference>
<evidence type="ECO:0000259" key="8">
    <source>
        <dbReference type="PROSITE" id="PS50151"/>
    </source>
</evidence>
<feature type="domain" description="UvrC family homology region profile" evidence="10">
    <location>
        <begin position="256"/>
        <end position="479"/>
    </location>
</feature>
<dbReference type="InterPro" id="IPR047296">
    <property type="entry name" value="GIY-YIG_UvrC_Cho"/>
</dbReference>
<dbReference type="Gene3D" id="4.10.860.10">
    <property type="entry name" value="UVR domain"/>
    <property type="match status" value="1"/>
</dbReference>
<dbReference type="GO" id="GO:0005737">
    <property type="term" value="C:cytoplasm"/>
    <property type="evidence" value="ECO:0007669"/>
    <property type="project" value="UniProtKB-SubCell"/>
</dbReference>
<dbReference type="PROSITE" id="PS50164">
    <property type="entry name" value="GIY_YIG"/>
    <property type="match status" value="1"/>
</dbReference>
<keyword evidence="3 7" id="KW-0228">DNA excision</keyword>
<organism evidence="11 12">
    <name type="scientific">Hydrocarboniphaga daqingensis</name>
    <dbReference type="NCBI Taxonomy" id="490188"/>
    <lineage>
        <taxon>Bacteria</taxon>
        <taxon>Pseudomonadati</taxon>
        <taxon>Pseudomonadota</taxon>
        <taxon>Gammaproteobacteria</taxon>
        <taxon>Nevskiales</taxon>
        <taxon>Nevskiaceae</taxon>
        <taxon>Hydrocarboniphaga</taxon>
    </lineage>
</organism>
<comment type="subcellular location">
    <subcellularLocation>
        <location evidence="7">Cytoplasm</location>
    </subcellularLocation>
</comment>
<dbReference type="FunFam" id="3.30.420.340:FF:000001">
    <property type="entry name" value="UvrABC system protein C"/>
    <property type="match status" value="1"/>
</dbReference>
<dbReference type="GO" id="GO:0009380">
    <property type="term" value="C:excinuclease repair complex"/>
    <property type="evidence" value="ECO:0007669"/>
    <property type="project" value="InterPro"/>
</dbReference>
<evidence type="ECO:0000256" key="3">
    <source>
        <dbReference type="ARBA" id="ARBA00022769"/>
    </source>
</evidence>
<dbReference type="GO" id="GO:0009432">
    <property type="term" value="P:SOS response"/>
    <property type="evidence" value="ECO:0007669"/>
    <property type="project" value="UniProtKB-UniRule"/>
</dbReference>
<dbReference type="GO" id="GO:0006289">
    <property type="term" value="P:nucleotide-excision repair"/>
    <property type="evidence" value="ECO:0007669"/>
    <property type="project" value="UniProtKB-UniRule"/>
</dbReference>
<dbReference type="Pfam" id="PF02151">
    <property type="entry name" value="UVR"/>
    <property type="match status" value="1"/>
</dbReference>
<dbReference type="InterPro" id="IPR035901">
    <property type="entry name" value="GIY-YIG_endonuc_sf"/>
</dbReference>
<protein>
    <recommendedName>
        <fullName evidence="7">UvrABC system protein C</fullName>
        <shortName evidence="7">Protein UvrC</shortName>
    </recommendedName>
    <alternativeName>
        <fullName evidence="7">Excinuclease ABC subunit C</fullName>
    </alternativeName>
</protein>
<evidence type="ECO:0000259" key="10">
    <source>
        <dbReference type="PROSITE" id="PS50165"/>
    </source>
</evidence>
<dbReference type="SUPFAM" id="SSF46600">
    <property type="entry name" value="C-terminal UvrC-binding domain of UvrB"/>
    <property type="match status" value="1"/>
</dbReference>
<dbReference type="RefSeq" id="WP_072899144.1">
    <property type="nucleotide sequence ID" value="NZ_FQWZ01000008.1"/>
</dbReference>
<dbReference type="Proteomes" id="UP000199758">
    <property type="component" value="Unassembled WGS sequence"/>
</dbReference>
<dbReference type="SUPFAM" id="SSF47781">
    <property type="entry name" value="RuvA domain 2-like"/>
    <property type="match status" value="1"/>
</dbReference>
<keyword evidence="1 7" id="KW-0963">Cytoplasm</keyword>
<reference evidence="11 12" key="1">
    <citation type="submission" date="2016-11" db="EMBL/GenBank/DDBJ databases">
        <authorList>
            <person name="Jaros S."/>
            <person name="Januszkiewicz K."/>
            <person name="Wedrychowicz H."/>
        </authorList>
    </citation>
    <scope>NUCLEOTIDE SEQUENCE [LARGE SCALE GENOMIC DNA]</scope>
    <source>
        <strain evidence="11 12">CGMCC 1.7049</strain>
    </source>
</reference>
<keyword evidence="4 7" id="KW-0267">Excision nuclease</keyword>
<comment type="similarity">
    <text evidence="7">Belongs to the UvrC family.</text>
</comment>
<dbReference type="Gene3D" id="3.40.1440.10">
    <property type="entry name" value="GIY-YIG endonuclease"/>
    <property type="match status" value="1"/>
</dbReference>
<dbReference type="InterPro" id="IPR010994">
    <property type="entry name" value="RuvA_2-like"/>
</dbReference>
<dbReference type="InterPro" id="IPR001162">
    <property type="entry name" value="UvrC_RNase_H_dom"/>
</dbReference>
<sequence length="606" mass="67983">MAANSESFDSRAFLSQLTTHPGVYRMYGGADELLYVGKARNLKKRVGQYFLRASGDPRIESMVSQIRRIDITVTRTEDEALILENNLIKEFGPRYNVMYRDDKSYPYVRFSSHAYPRISYYRGAKSPGDRYFGPFPSASAVRETLYTLQKLFRLRPCRDSFFAHRERPCLQHQIKRCSAPCVGLIDAADYSRDLAKAARLLEGRGDELARELSTEMEQAAEELQFERAARLRDQIAALKRVRENRVISGGAEALDLIAVAPHASSSCVVVMSVRDGVNLGHRSHFPKHPPHTDVAELLDSFVSQHYSQQPCPPEILISHEVEDLDWLEAALSQHAGRRVSLKQPQRGPKQKLMEMALNTAAQALSTRLVEAASMDSRLLELQRALDLDHPPRRMECFDISHTRGEKAVASCVVFGEDGPLKTHYRKFNIDGITPGDDYAAIKQAVARRFARVKSGEVQRPDVLFIDGGKGQLGSALEALDELGVDDLRVVAIAKGPTRKPGLEELILPEMEFPLRLAADSPALHLIQRIRDEAHRFAITGHRGRRDKARVTSDLETIDGLGPARRRALLKAFGGTAQLRRATIEQLTQVEGVSQTLAERIYAHYRN</sequence>
<evidence type="ECO:0000259" key="9">
    <source>
        <dbReference type="PROSITE" id="PS50164"/>
    </source>
</evidence>